<organism evidence="1 2">
    <name type="scientific">Shewanella septentrionalis</name>
    <dbReference type="NCBI Taxonomy" id="2952223"/>
    <lineage>
        <taxon>Bacteria</taxon>
        <taxon>Pseudomonadati</taxon>
        <taxon>Pseudomonadota</taxon>
        <taxon>Gammaproteobacteria</taxon>
        <taxon>Alteromonadales</taxon>
        <taxon>Shewanellaceae</taxon>
        <taxon>Shewanella</taxon>
    </lineage>
</organism>
<keyword evidence="2" id="KW-1185">Reference proteome</keyword>
<name>A0A9X2WRL3_9GAMM</name>
<protein>
    <submittedName>
        <fullName evidence="1">Uncharacterized protein</fullName>
    </submittedName>
</protein>
<dbReference type="AlphaFoldDB" id="A0A9X2WRL3"/>
<evidence type="ECO:0000313" key="2">
    <source>
        <dbReference type="Proteomes" id="UP001155604"/>
    </source>
</evidence>
<comment type="caution">
    <text evidence="1">The sequence shown here is derived from an EMBL/GenBank/DDBJ whole genome shotgun (WGS) entry which is preliminary data.</text>
</comment>
<dbReference type="EMBL" id="JAMTCC010000002">
    <property type="protein sequence ID" value="MCT7944063.1"/>
    <property type="molecule type" value="Genomic_DNA"/>
</dbReference>
<proteinExistence type="predicted"/>
<accession>A0A9X2WRL3</accession>
<dbReference type="RefSeq" id="WP_261271578.1">
    <property type="nucleotide sequence ID" value="NZ_JAMTCC010000002.1"/>
</dbReference>
<dbReference type="Proteomes" id="UP001155604">
    <property type="component" value="Unassembled WGS sequence"/>
</dbReference>
<gene>
    <name evidence="1" type="ORF">NE536_01595</name>
</gene>
<reference evidence="1" key="1">
    <citation type="journal article" date="2023" name="Int. J. Syst. Evol. Microbiol.">
        <title>&lt;i&gt;Shewanella septentrionalis&lt;/i&gt; sp. nov. and &lt;i&gt;Shewanella holmiensis&lt;/i&gt; sp. nov., isolated from Baltic Sea water and sediments.</title>
        <authorList>
            <person name="Martin-Rodriguez A.J."/>
            <person name="Thorell K."/>
            <person name="Joffre E."/>
            <person name="Jensie-Markopoulos S."/>
            <person name="Moore E.R.B."/>
            <person name="Sjoling A."/>
        </authorList>
    </citation>
    <scope>NUCLEOTIDE SEQUENCE</scope>
    <source>
        <strain evidence="1">SP1W3</strain>
    </source>
</reference>
<evidence type="ECO:0000313" key="1">
    <source>
        <dbReference type="EMBL" id="MCT7944063.1"/>
    </source>
</evidence>
<sequence length="99" mass="11368">MKESLVLALQNAKNWLESMEPKQFIKEFEALSGENHGVLASEFVEQLQAAMQISSEVVFLDEVDEPLYFNLREFWESSEQREHALSSYACNDDNYAMAA</sequence>